<comment type="caution">
    <text evidence="4">The sequence shown here is derived from an EMBL/GenBank/DDBJ whole genome shotgun (WGS) entry which is preliminary data.</text>
</comment>
<dbReference type="Proteomes" id="UP001221142">
    <property type="component" value="Unassembled WGS sequence"/>
</dbReference>
<reference evidence="4" key="1">
    <citation type="submission" date="2023-03" db="EMBL/GenBank/DDBJ databases">
        <title>Massive genome expansion in bonnet fungi (Mycena s.s.) driven by repeated elements and novel gene families across ecological guilds.</title>
        <authorList>
            <consortium name="Lawrence Berkeley National Laboratory"/>
            <person name="Harder C.B."/>
            <person name="Miyauchi S."/>
            <person name="Viragh M."/>
            <person name="Kuo A."/>
            <person name="Thoen E."/>
            <person name="Andreopoulos B."/>
            <person name="Lu D."/>
            <person name="Skrede I."/>
            <person name="Drula E."/>
            <person name="Henrissat B."/>
            <person name="Morin E."/>
            <person name="Kohler A."/>
            <person name="Barry K."/>
            <person name="LaButti K."/>
            <person name="Morin E."/>
            <person name="Salamov A."/>
            <person name="Lipzen A."/>
            <person name="Mereny Z."/>
            <person name="Hegedus B."/>
            <person name="Baldrian P."/>
            <person name="Stursova M."/>
            <person name="Weitz H."/>
            <person name="Taylor A."/>
            <person name="Grigoriev I.V."/>
            <person name="Nagy L.G."/>
            <person name="Martin F."/>
            <person name="Kauserud H."/>
        </authorList>
    </citation>
    <scope>NUCLEOTIDE SEQUENCE</scope>
    <source>
        <strain evidence="4">9284</strain>
    </source>
</reference>
<keyword evidence="2" id="KW-0812">Transmembrane</keyword>
<protein>
    <submittedName>
        <fullName evidence="4">Uncharacterized protein</fullName>
    </submittedName>
</protein>
<evidence type="ECO:0000256" key="1">
    <source>
        <dbReference type="SAM" id="MobiDB-lite"/>
    </source>
</evidence>
<name>A0AAD7B3P4_9AGAR</name>
<feature type="region of interest" description="Disordered" evidence="1">
    <location>
        <begin position="174"/>
        <end position="202"/>
    </location>
</feature>
<evidence type="ECO:0000256" key="2">
    <source>
        <dbReference type="SAM" id="Phobius"/>
    </source>
</evidence>
<evidence type="ECO:0000313" key="4">
    <source>
        <dbReference type="EMBL" id="KAJ7608756.1"/>
    </source>
</evidence>
<dbReference type="AlphaFoldDB" id="A0AAD7B3P4"/>
<evidence type="ECO:0000313" key="5">
    <source>
        <dbReference type="Proteomes" id="UP001221142"/>
    </source>
</evidence>
<accession>A0AAD7B3P4</accession>
<feature type="region of interest" description="Disordered" evidence="1">
    <location>
        <begin position="274"/>
        <end position="296"/>
    </location>
</feature>
<keyword evidence="2" id="KW-1133">Transmembrane helix</keyword>
<evidence type="ECO:0000256" key="3">
    <source>
        <dbReference type="SAM" id="SignalP"/>
    </source>
</evidence>
<sequence>MGFCVAQRCWRRTSLFLLFWTHLFCKVHNSSAIPIPNLDLHELGYRVRNEAWSSEASNSFVTTPSLSNDTGVAPAGCVGLGHIDTLPVVVPSGPSKHPINPGIIIGPILAVPFFAYAVLATVGPIIRRRRRAKTLSIPSTLDSAGQASPGFNILRTTRTSWQAYVARAVRRSLRRNGNRASTTPSESSTVSSDSNATTRQLYISNQVNRAREKVRELEEEVSETLLLRSQSVSQGQTRDAEEAQVVPQQDESVEAKLQRALQEIEGLNERIREMEQQRGSDWALGLSDELPPEYSE</sequence>
<dbReference type="EMBL" id="JARKIF010000043">
    <property type="protein sequence ID" value="KAJ7608756.1"/>
    <property type="molecule type" value="Genomic_DNA"/>
</dbReference>
<feature type="transmembrane region" description="Helical" evidence="2">
    <location>
        <begin position="103"/>
        <end position="126"/>
    </location>
</feature>
<keyword evidence="2" id="KW-0472">Membrane</keyword>
<gene>
    <name evidence="4" type="ORF">FB45DRAFT_1067242</name>
</gene>
<organism evidence="4 5">
    <name type="scientific">Roridomyces roridus</name>
    <dbReference type="NCBI Taxonomy" id="1738132"/>
    <lineage>
        <taxon>Eukaryota</taxon>
        <taxon>Fungi</taxon>
        <taxon>Dikarya</taxon>
        <taxon>Basidiomycota</taxon>
        <taxon>Agaricomycotina</taxon>
        <taxon>Agaricomycetes</taxon>
        <taxon>Agaricomycetidae</taxon>
        <taxon>Agaricales</taxon>
        <taxon>Marasmiineae</taxon>
        <taxon>Mycenaceae</taxon>
        <taxon>Roridomyces</taxon>
    </lineage>
</organism>
<feature type="chain" id="PRO_5042061558" evidence="3">
    <location>
        <begin position="33"/>
        <end position="296"/>
    </location>
</feature>
<feature type="region of interest" description="Disordered" evidence="1">
    <location>
        <begin position="230"/>
        <end position="253"/>
    </location>
</feature>
<proteinExistence type="predicted"/>
<feature type="signal peptide" evidence="3">
    <location>
        <begin position="1"/>
        <end position="32"/>
    </location>
</feature>
<feature type="compositionally biased region" description="Low complexity" evidence="1">
    <location>
        <begin position="181"/>
        <end position="198"/>
    </location>
</feature>
<keyword evidence="3" id="KW-0732">Signal</keyword>
<keyword evidence="5" id="KW-1185">Reference proteome</keyword>